<comment type="caution">
    <text evidence="5">The sequence shown here is derived from an EMBL/GenBank/DDBJ whole genome shotgun (WGS) entry which is preliminary data.</text>
</comment>
<evidence type="ECO:0000256" key="1">
    <source>
        <dbReference type="ARBA" id="ARBA00023015"/>
    </source>
</evidence>
<evidence type="ECO:0000259" key="4">
    <source>
        <dbReference type="PROSITE" id="PS50995"/>
    </source>
</evidence>
<dbReference type="InterPro" id="IPR036388">
    <property type="entry name" value="WH-like_DNA-bd_sf"/>
</dbReference>
<feature type="domain" description="HTH marR-type" evidence="4">
    <location>
        <begin position="1"/>
        <end position="151"/>
    </location>
</feature>
<accession>A0A1F7S1P4</accession>
<dbReference type="SMART" id="SM00347">
    <property type="entry name" value="HTH_MARR"/>
    <property type="match status" value="1"/>
</dbReference>
<protein>
    <recommendedName>
        <fullName evidence="4">HTH marR-type domain-containing protein</fullName>
    </recommendedName>
</protein>
<dbReference type="Proteomes" id="UP000178435">
    <property type="component" value="Unassembled WGS sequence"/>
</dbReference>
<dbReference type="PRINTS" id="PR00598">
    <property type="entry name" value="HTHMARR"/>
</dbReference>
<organism evidence="5 6">
    <name type="scientific">Candidatus Schekmanbacteria bacterium RBG_16_38_11</name>
    <dbReference type="NCBI Taxonomy" id="1817880"/>
    <lineage>
        <taxon>Bacteria</taxon>
        <taxon>Candidatus Schekmaniibacteriota</taxon>
    </lineage>
</organism>
<dbReference type="SUPFAM" id="SSF46785">
    <property type="entry name" value="Winged helix' DNA-binding domain"/>
    <property type="match status" value="1"/>
</dbReference>
<dbReference type="Gene3D" id="1.10.10.10">
    <property type="entry name" value="Winged helix-like DNA-binding domain superfamily/Winged helix DNA-binding domain"/>
    <property type="match status" value="1"/>
</dbReference>
<reference evidence="5 6" key="1">
    <citation type="journal article" date="2016" name="Nat. Commun.">
        <title>Thousands of microbial genomes shed light on interconnected biogeochemical processes in an aquifer system.</title>
        <authorList>
            <person name="Anantharaman K."/>
            <person name="Brown C.T."/>
            <person name="Hug L.A."/>
            <person name="Sharon I."/>
            <person name="Castelle C.J."/>
            <person name="Probst A.J."/>
            <person name="Thomas B.C."/>
            <person name="Singh A."/>
            <person name="Wilkins M.J."/>
            <person name="Karaoz U."/>
            <person name="Brodie E.L."/>
            <person name="Williams K.H."/>
            <person name="Hubbard S.S."/>
            <person name="Banfield J.F."/>
        </authorList>
    </citation>
    <scope>NUCLEOTIDE SEQUENCE [LARGE SCALE GENOMIC DNA]</scope>
</reference>
<dbReference type="InterPro" id="IPR000835">
    <property type="entry name" value="HTH_MarR-typ"/>
</dbReference>
<evidence type="ECO:0000256" key="2">
    <source>
        <dbReference type="ARBA" id="ARBA00023125"/>
    </source>
</evidence>
<dbReference type="AlphaFoldDB" id="A0A1F7S1P4"/>
<dbReference type="GO" id="GO:0003700">
    <property type="term" value="F:DNA-binding transcription factor activity"/>
    <property type="evidence" value="ECO:0007669"/>
    <property type="project" value="InterPro"/>
</dbReference>
<sequence length="157" mass="18314">MVRGVAAVQKIDKLENQIAKVRDFFIEFTNRVISFDSKRLKSDFNLSQLKAMSAFRGDEGKDHTMGELSRNIQVTMPSMTEMIDGLEELGIAERWRDSNDRRVVRVKLTEKGKQMRKEYMARRRQELENIFSKLSVEDWDELINSLEKASQILQKIG</sequence>
<dbReference type="InterPro" id="IPR036390">
    <property type="entry name" value="WH_DNA-bd_sf"/>
</dbReference>
<keyword evidence="3" id="KW-0804">Transcription</keyword>
<evidence type="ECO:0000313" key="5">
    <source>
        <dbReference type="EMBL" id="OGL47631.1"/>
    </source>
</evidence>
<evidence type="ECO:0000313" key="6">
    <source>
        <dbReference type="Proteomes" id="UP000178435"/>
    </source>
</evidence>
<keyword evidence="1" id="KW-0805">Transcription regulation</keyword>
<gene>
    <name evidence="5" type="ORF">A2149_09115</name>
</gene>
<name>A0A1F7S1P4_9BACT</name>
<dbReference type="GO" id="GO:0003677">
    <property type="term" value="F:DNA binding"/>
    <property type="evidence" value="ECO:0007669"/>
    <property type="project" value="UniProtKB-KW"/>
</dbReference>
<evidence type="ECO:0000256" key="3">
    <source>
        <dbReference type="ARBA" id="ARBA00023163"/>
    </source>
</evidence>
<dbReference type="EMBL" id="MGDF01000004">
    <property type="protein sequence ID" value="OGL47631.1"/>
    <property type="molecule type" value="Genomic_DNA"/>
</dbReference>
<dbReference type="PANTHER" id="PTHR42756">
    <property type="entry name" value="TRANSCRIPTIONAL REGULATOR, MARR"/>
    <property type="match status" value="1"/>
</dbReference>
<keyword evidence="2" id="KW-0238">DNA-binding</keyword>
<dbReference type="PANTHER" id="PTHR42756:SF1">
    <property type="entry name" value="TRANSCRIPTIONAL REPRESSOR OF EMRAB OPERON"/>
    <property type="match status" value="1"/>
</dbReference>
<proteinExistence type="predicted"/>
<dbReference type="PROSITE" id="PS50995">
    <property type="entry name" value="HTH_MARR_2"/>
    <property type="match status" value="1"/>
</dbReference>
<dbReference type="Pfam" id="PF01047">
    <property type="entry name" value="MarR"/>
    <property type="match status" value="1"/>
</dbReference>